<proteinExistence type="inferred from homology"/>
<gene>
    <name evidence="6" type="ORF">FJM67_11690</name>
</gene>
<dbReference type="InterPro" id="IPR058163">
    <property type="entry name" value="LysR-type_TF_proteobact-type"/>
</dbReference>
<protein>
    <submittedName>
        <fullName evidence="6">LysR family transcriptional regulator</fullName>
    </submittedName>
</protein>
<keyword evidence="2" id="KW-0805">Transcription regulation</keyword>
<evidence type="ECO:0000259" key="5">
    <source>
        <dbReference type="PROSITE" id="PS50931"/>
    </source>
</evidence>
<feature type="domain" description="HTH lysR-type" evidence="5">
    <location>
        <begin position="3"/>
        <end position="60"/>
    </location>
</feature>
<keyword evidence="3" id="KW-0238">DNA-binding</keyword>
<dbReference type="SUPFAM" id="SSF46785">
    <property type="entry name" value="Winged helix' DNA-binding domain"/>
    <property type="match status" value="1"/>
</dbReference>
<dbReference type="InterPro" id="IPR005119">
    <property type="entry name" value="LysR_subst-bd"/>
</dbReference>
<organism evidence="6 7">
    <name type="scientific">Maribrevibacterium harenarium</name>
    <dbReference type="NCBI Taxonomy" id="2589817"/>
    <lineage>
        <taxon>Bacteria</taxon>
        <taxon>Pseudomonadati</taxon>
        <taxon>Pseudomonadota</taxon>
        <taxon>Gammaproteobacteria</taxon>
        <taxon>Oceanospirillales</taxon>
        <taxon>Oceanospirillaceae</taxon>
        <taxon>Maribrevibacterium</taxon>
    </lineage>
</organism>
<dbReference type="Proteomes" id="UP000315901">
    <property type="component" value="Unassembled WGS sequence"/>
</dbReference>
<dbReference type="InterPro" id="IPR000847">
    <property type="entry name" value="LysR_HTH_N"/>
</dbReference>
<dbReference type="Gene3D" id="1.10.10.10">
    <property type="entry name" value="Winged helix-like DNA-binding domain superfamily/Winged helix DNA-binding domain"/>
    <property type="match status" value="1"/>
</dbReference>
<keyword evidence="4" id="KW-0804">Transcription</keyword>
<evidence type="ECO:0000256" key="4">
    <source>
        <dbReference type="ARBA" id="ARBA00023163"/>
    </source>
</evidence>
<dbReference type="SUPFAM" id="SSF53850">
    <property type="entry name" value="Periplasmic binding protein-like II"/>
    <property type="match status" value="1"/>
</dbReference>
<comment type="similarity">
    <text evidence="1">Belongs to the LysR transcriptional regulatory family.</text>
</comment>
<dbReference type="GO" id="GO:0006351">
    <property type="term" value="P:DNA-templated transcription"/>
    <property type="evidence" value="ECO:0007669"/>
    <property type="project" value="TreeGrafter"/>
</dbReference>
<comment type="caution">
    <text evidence="6">The sequence shown here is derived from an EMBL/GenBank/DDBJ whole genome shotgun (WGS) entry which is preliminary data.</text>
</comment>
<dbReference type="PANTHER" id="PTHR30537:SF79">
    <property type="entry name" value="TRANSCRIPTIONAL REGULATOR-RELATED"/>
    <property type="match status" value="1"/>
</dbReference>
<dbReference type="EMBL" id="VFRR01000023">
    <property type="protein sequence ID" value="TPE49649.1"/>
    <property type="molecule type" value="Genomic_DNA"/>
</dbReference>
<dbReference type="GO" id="GO:0003700">
    <property type="term" value="F:DNA-binding transcription factor activity"/>
    <property type="evidence" value="ECO:0007669"/>
    <property type="project" value="InterPro"/>
</dbReference>
<dbReference type="Pfam" id="PF03466">
    <property type="entry name" value="LysR_substrate"/>
    <property type="match status" value="1"/>
</dbReference>
<sequence length="293" mass="33375">MKVPYAALYTLHLIARLGTLRQVSEQLHLTESAISHQIKRLESQLGFTLVYKAGRNVRLTPEARTLIEQLSPSFDHIDQVVKRPLQQSRSLTIFCLPSLLEPWLLPRLIPFQQTNPDINLAIRYFSSSPEYLDESSVRIGAFTLNQTIPNPVHKIFSGETLPVCSPIYLSQHNSLDKPEEFLQADLLHDQDSTSWQQWFADQNLTLTPHAQTLYEDFHLLKMATLAAQGIALCPAELIRNELEAGSLVALSQRKGNIGRYYGIEQNRYAQREVNALVEHLLFDKKTNSPSLYQ</sequence>
<evidence type="ECO:0000256" key="2">
    <source>
        <dbReference type="ARBA" id="ARBA00023015"/>
    </source>
</evidence>
<dbReference type="OrthoDB" id="6787458at2"/>
<dbReference type="InterPro" id="IPR036388">
    <property type="entry name" value="WH-like_DNA-bd_sf"/>
</dbReference>
<dbReference type="Gene3D" id="3.40.190.10">
    <property type="entry name" value="Periplasmic binding protein-like II"/>
    <property type="match status" value="2"/>
</dbReference>
<dbReference type="AlphaFoldDB" id="A0A501WJF5"/>
<dbReference type="PROSITE" id="PS50931">
    <property type="entry name" value="HTH_LYSR"/>
    <property type="match status" value="1"/>
</dbReference>
<evidence type="ECO:0000256" key="1">
    <source>
        <dbReference type="ARBA" id="ARBA00009437"/>
    </source>
</evidence>
<dbReference type="RefSeq" id="WP_140589499.1">
    <property type="nucleotide sequence ID" value="NZ_VFRR01000023.1"/>
</dbReference>
<keyword evidence="7" id="KW-1185">Reference proteome</keyword>
<name>A0A501WJF5_9GAMM</name>
<reference evidence="6 7" key="1">
    <citation type="submission" date="2019-06" db="EMBL/GenBank/DDBJ databases">
        <title>A novel bacterium of genus Marinomonas, isolated from coastal sand.</title>
        <authorList>
            <person name="Huang H."/>
            <person name="Mo K."/>
            <person name="Hu Y."/>
        </authorList>
    </citation>
    <scope>NUCLEOTIDE SEQUENCE [LARGE SCALE GENOMIC DNA]</scope>
    <source>
        <strain evidence="6 7">HB171799</strain>
    </source>
</reference>
<evidence type="ECO:0000313" key="7">
    <source>
        <dbReference type="Proteomes" id="UP000315901"/>
    </source>
</evidence>
<accession>A0A501WJF5</accession>
<dbReference type="PANTHER" id="PTHR30537">
    <property type="entry name" value="HTH-TYPE TRANSCRIPTIONAL REGULATOR"/>
    <property type="match status" value="1"/>
</dbReference>
<dbReference type="Pfam" id="PF00126">
    <property type="entry name" value="HTH_1"/>
    <property type="match status" value="1"/>
</dbReference>
<evidence type="ECO:0000256" key="3">
    <source>
        <dbReference type="ARBA" id="ARBA00023125"/>
    </source>
</evidence>
<dbReference type="GO" id="GO:0043565">
    <property type="term" value="F:sequence-specific DNA binding"/>
    <property type="evidence" value="ECO:0007669"/>
    <property type="project" value="TreeGrafter"/>
</dbReference>
<dbReference type="InterPro" id="IPR036390">
    <property type="entry name" value="WH_DNA-bd_sf"/>
</dbReference>
<evidence type="ECO:0000313" key="6">
    <source>
        <dbReference type="EMBL" id="TPE49649.1"/>
    </source>
</evidence>